<reference evidence="4 5" key="1">
    <citation type="submission" date="2019-08" db="EMBL/GenBank/DDBJ databases">
        <title>Luteimonas viscosus sp. nov., isolated from soil of a sunflower field.</title>
        <authorList>
            <person name="Jianli Z."/>
            <person name="Ying Z."/>
        </authorList>
    </citation>
    <scope>NUCLEOTIDE SEQUENCE [LARGE SCALE GENOMIC DNA]</scope>
    <source>
        <strain evidence="4 5">XBU10</strain>
    </source>
</reference>
<feature type="compositionally biased region" description="Basic and acidic residues" evidence="1">
    <location>
        <begin position="362"/>
        <end position="372"/>
    </location>
</feature>
<sequence length="512" mass="55116">MSNGPGTAYTVRQFVFDERGARNEDVTGFEDLVTHHPRANADAQMADGEILGVERPATRSHAFIGGAYQEVETARTDEYGTLKQDQVLLIKDFILERDGRRQLDVPSPIAGHVGRVDRANGLVELLDRRGGEVVARVRHLNPIAVAAGDDVAYGDSLGTQNNQGLRLAPGTHIHVHIEMDTRHYQNFRNYVDDLASGRLAVEAAHRAGVTAQPVIDDATFRLGESGEPVATVQRALVADGYRAAGDRPIAIDGVYRPDMQGALLAFQQDHRIPRTGDIDPATVQLALRVNLDRPLGPLRPAPDPDLANAVPQVLRDVRQGLDPAYTVRPWQPLPDAGHPVDPARTQRAPVHHAHPGHAPARLPERAPDPAHPGHPDHALLLRIRAGVRGLDRAVGKDWDTASERLGASLLAKAKECGFSGRDEIALVLNDATATLPAGALVHMERRGPYASADPAANWTHVRTADAVATPCEDSYRKAEALAGMQAATSPQGHRAIESTAVAAAHQQPHAMG</sequence>
<feature type="region of interest" description="Disordered" evidence="1">
    <location>
        <begin position="329"/>
        <end position="372"/>
    </location>
</feature>
<dbReference type="Gene3D" id="1.10.101.10">
    <property type="entry name" value="PGBD-like superfamily/PGBD"/>
    <property type="match status" value="1"/>
</dbReference>
<keyword evidence="5" id="KW-1185">Reference proteome</keyword>
<feature type="domain" description="X-Tfes XVIPCD" evidence="3">
    <location>
        <begin position="371"/>
        <end position="479"/>
    </location>
</feature>
<dbReference type="InterPro" id="IPR036365">
    <property type="entry name" value="PGBD-like_sf"/>
</dbReference>
<evidence type="ECO:0000313" key="4">
    <source>
        <dbReference type="EMBL" id="TYT25542.1"/>
    </source>
</evidence>
<comment type="caution">
    <text evidence="4">The sequence shown here is derived from an EMBL/GenBank/DDBJ whole genome shotgun (WGS) entry which is preliminary data.</text>
</comment>
<dbReference type="Gene3D" id="2.70.70.10">
    <property type="entry name" value="Glucose Permease (Domain IIA)"/>
    <property type="match status" value="1"/>
</dbReference>
<protein>
    <submittedName>
        <fullName evidence="4">Peptidoglycan-binding protein</fullName>
    </submittedName>
</protein>
<proteinExistence type="predicted"/>
<dbReference type="Pfam" id="PF01471">
    <property type="entry name" value="PG_binding_1"/>
    <property type="match status" value="1"/>
</dbReference>
<accession>A0A5D4XRG8</accession>
<organism evidence="4 5">
    <name type="scientific">Luteimonas viscosa</name>
    <dbReference type="NCBI Taxonomy" id="1132694"/>
    <lineage>
        <taxon>Bacteria</taxon>
        <taxon>Pseudomonadati</taxon>
        <taxon>Pseudomonadota</taxon>
        <taxon>Gammaproteobacteria</taxon>
        <taxon>Lysobacterales</taxon>
        <taxon>Lysobacteraceae</taxon>
        <taxon>Luteimonas</taxon>
    </lineage>
</organism>
<dbReference type="InterPro" id="IPR046519">
    <property type="entry name" value="X-Tfes_XVIPCD"/>
</dbReference>
<dbReference type="InterPro" id="IPR011055">
    <property type="entry name" value="Dup_hybrid_motif"/>
</dbReference>
<dbReference type="OrthoDB" id="6006057at2"/>
<name>A0A5D4XRG8_9GAMM</name>
<evidence type="ECO:0000259" key="2">
    <source>
        <dbReference type="Pfam" id="PF01471"/>
    </source>
</evidence>
<dbReference type="Proteomes" id="UP000324973">
    <property type="component" value="Unassembled WGS sequence"/>
</dbReference>
<gene>
    <name evidence="4" type="ORF">FZO89_04290</name>
</gene>
<dbReference type="EMBL" id="VTFT01000001">
    <property type="protein sequence ID" value="TYT25542.1"/>
    <property type="molecule type" value="Genomic_DNA"/>
</dbReference>
<dbReference type="AlphaFoldDB" id="A0A5D4XRG8"/>
<dbReference type="RefSeq" id="WP_149102093.1">
    <property type="nucleotide sequence ID" value="NZ_VTFT01000001.1"/>
</dbReference>
<evidence type="ECO:0000313" key="5">
    <source>
        <dbReference type="Proteomes" id="UP000324973"/>
    </source>
</evidence>
<dbReference type="InterPro" id="IPR002477">
    <property type="entry name" value="Peptidoglycan-bd-like"/>
</dbReference>
<dbReference type="InterPro" id="IPR036366">
    <property type="entry name" value="PGBDSf"/>
</dbReference>
<evidence type="ECO:0000259" key="3">
    <source>
        <dbReference type="Pfam" id="PF20410"/>
    </source>
</evidence>
<dbReference type="SUPFAM" id="SSF47090">
    <property type="entry name" value="PGBD-like"/>
    <property type="match status" value="1"/>
</dbReference>
<feature type="domain" description="Peptidoglycan binding-like" evidence="2">
    <location>
        <begin position="225"/>
        <end position="284"/>
    </location>
</feature>
<evidence type="ECO:0000256" key="1">
    <source>
        <dbReference type="SAM" id="MobiDB-lite"/>
    </source>
</evidence>
<dbReference type="Pfam" id="PF20410">
    <property type="entry name" value="X-Tfes_XVIPCD"/>
    <property type="match status" value="1"/>
</dbReference>